<name>A0A2C5XYX2_9HYPO</name>
<dbReference type="Proteomes" id="UP000226431">
    <property type="component" value="Unassembled WGS sequence"/>
</dbReference>
<accession>A0A2C5XYX2</accession>
<reference evidence="3 4" key="1">
    <citation type="submission" date="2017-06" db="EMBL/GenBank/DDBJ databases">
        <title>Ant-infecting Ophiocordyceps genomes reveal a high diversity of potential behavioral manipulation genes and a possible major role for enterotoxins.</title>
        <authorList>
            <person name="De Bekker C."/>
            <person name="Evans H.C."/>
            <person name="Brachmann A."/>
            <person name="Hughes D.P."/>
        </authorList>
    </citation>
    <scope>NUCLEOTIDE SEQUENCE [LARGE SCALE GENOMIC DNA]</scope>
    <source>
        <strain evidence="3 4">Map16</strain>
    </source>
</reference>
<dbReference type="EMBL" id="NJES01000007">
    <property type="protein sequence ID" value="PHH80869.1"/>
    <property type="molecule type" value="Genomic_DNA"/>
</dbReference>
<dbReference type="AlphaFoldDB" id="A0A2C5XYX2"/>
<feature type="compositionally biased region" description="Polar residues" evidence="1">
    <location>
        <begin position="1"/>
        <end position="17"/>
    </location>
</feature>
<sequence length="391" mass="42878">MSSASPLSNDGSSSPRIETSEDRALVRRLLSRCSRREIERLLEEESGEASSWYYACGFCAEIGITKTCTRRNDLRRHIDQFHNTNALWLCQHPGCRLAFDWQTAYQLHLRNEHGGSQMRMDEAKVTLCPQTVFACGYRGCHHVVEAAGDAGASAAWRAYTAHLIKHCDEGRGAAGWDYSHRMRNLLGQPRVAAAWKAAWPGRPPALLRWDPGPSRALRKLLETRHVDPLPRLVRSALALAASDHNQSASPPASPDADEAPAVHLDLPIRKLCPAAAIKHEMRTVGPPDGLVRPVMPFRAVPTDSFGEEVKSHHHAHPHPPPSTTAIYGMLGATAAVFQHQLVSLRHRPVDSEVTDGCWGDVYPLPGGYYDLSMAQGGHHGMTGAYGPASST</sequence>
<dbReference type="InterPro" id="IPR013087">
    <property type="entry name" value="Znf_C2H2_type"/>
</dbReference>
<keyword evidence="4" id="KW-1185">Reference proteome</keyword>
<gene>
    <name evidence="3" type="ORF">CDD80_6428</name>
</gene>
<feature type="domain" description="C2H2-type" evidence="2">
    <location>
        <begin position="90"/>
        <end position="113"/>
    </location>
</feature>
<dbReference type="SMART" id="SM00355">
    <property type="entry name" value="ZnF_C2H2"/>
    <property type="match status" value="3"/>
</dbReference>
<proteinExistence type="predicted"/>
<organism evidence="3 4">
    <name type="scientific">Ophiocordyceps camponoti-rufipedis</name>
    <dbReference type="NCBI Taxonomy" id="2004952"/>
    <lineage>
        <taxon>Eukaryota</taxon>
        <taxon>Fungi</taxon>
        <taxon>Dikarya</taxon>
        <taxon>Ascomycota</taxon>
        <taxon>Pezizomycotina</taxon>
        <taxon>Sordariomycetes</taxon>
        <taxon>Hypocreomycetidae</taxon>
        <taxon>Hypocreales</taxon>
        <taxon>Ophiocordycipitaceae</taxon>
        <taxon>Ophiocordyceps</taxon>
    </lineage>
</organism>
<dbReference type="PROSITE" id="PS00028">
    <property type="entry name" value="ZINC_FINGER_C2H2_1"/>
    <property type="match status" value="1"/>
</dbReference>
<comment type="caution">
    <text evidence="3">The sequence shown here is derived from an EMBL/GenBank/DDBJ whole genome shotgun (WGS) entry which is preliminary data.</text>
</comment>
<evidence type="ECO:0000313" key="4">
    <source>
        <dbReference type="Proteomes" id="UP000226431"/>
    </source>
</evidence>
<evidence type="ECO:0000259" key="2">
    <source>
        <dbReference type="PROSITE" id="PS00028"/>
    </source>
</evidence>
<evidence type="ECO:0000313" key="3">
    <source>
        <dbReference type="EMBL" id="PHH80869.1"/>
    </source>
</evidence>
<protein>
    <recommendedName>
        <fullName evidence="2">C2H2-type domain-containing protein</fullName>
    </recommendedName>
</protein>
<dbReference type="OrthoDB" id="5208775at2759"/>
<feature type="region of interest" description="Disordered" evidence="1">
    <location>
        <begin position="1"/>
        <end position="20"/>
    </location>
</feature>
<evidence type="ECO:0000256" key="1">
    <source>
        <dbReference type="SAM" id="MobiDB-lite"/>
    </source>
</evidence>